<dbReference type="GO" id="GO:0004888">
    <property type="term" value="F:transmembrane signaling receptor activity"/>
    <property type="evidence" value="ECO:0007669"/>
    <property type="project" value="InterPro"/>
</dbReference>
<feature type="transmembrane region" description="Helical" evidence="5">
    <location>
        <begin position="162"/>
        <end position="180"/>
    </location>
</feature>
<evidence type="ECO:0000256" key="1">
    <source>
        <dbReference type="ARBA" id="ARBA00004141"/>
    </source>
</evidence>
<feature type="domain" description="Neurotransmitter-gated ion-channel ligand-binding" evidence="6">
    <location>
        <begin position="2"/>
        <end position="122"/>
    </location>
</feature>
<dbReference type="InterPro" id="IPR036719">
    <property type="entry name" value="Neuro-gated_channel_TM_sf"/>
</dbReference>
<evidence type="ECO:0000259" key="6">
    <source>
        <dbReference type="Pfam" id="PF02931"/>
    </source>
</evidence>
<dbReference type="InterPro" id="IPR006202">
    <property type="entry name" value="Neur_chan_lig-bd"/>
</dbReference>
<dbReference type="InterPro" id="IPR006029">
    <property type="entry name" value="Neurotrans-gated_channel_TM"/>
</dbReference>
<dbReference type="PANTHER" id="PTHR18945">
    <property type="entry name" value="NEUROTRANSMITTER GATED ION CHANNEL"/>
    <property type="match status" value="1"/>
</dbReference>
<dbReference type="CDD" id="cd19051">
    <property type="entry name" value="LGIC_TM_cation"/>
    <property type="match status" value="1"/>
</dbReference>
<dbReference type="Proteomes" id="UP000887566">
    <property type="component" value="Unplaced"/>
</dbReference>
<name>A0A914URC7_9BILA</name>
<keyword evidence="3 5" id="KW-1133">Transmembrane helix</keyword>
<dbReference type="AlphaFoldDB" id="A0A914URC7"/>
<dbReference type="InterPro" id="IPR038050">
    <property type="entry name" value="Neuro_actylchol_rec"/>
</dbReference>
<organism evidence="8 9">
    <name type="scientific">Plectus sambesii</name>
    <dbReference type="NCBI Taxonomy" id="2011161"/>
    <lineage>
        <taxon>Eukaryota</taxon>
        <taxon>Metazoa</taxon>
        <taxon>Ecdysozoa</taxon>
        <taxon>Nematoda</taxon>
        <taxon>Chromadorea</taxon>
        <taxon>Plectida</taxon>
        <taxon>Plectina</taxon>
        <taxon>Plectoidea</taxon>
        <taxon>Plectidae</taxon>
        <taxon>Plectus</taxon>
    </lineage>
</organism>
<dbReference type="Gene3D" id="1.20.58.390">
    <property type="entry name" value="Neurotransmitter-gated ion-channel transmembrane domain"/>
    <property type="match status" value="1"/>
</dbReference>
<dbReference type="InterPro" id="IPR006201">
    <property type="entry name" value="Neur_channel"/>
</dbReference>
<accession>A0A914URC7</accession>
<keyword evidence="4 5" id="KW-0472">Membrane</keyword>
<dbReference type="Pfam" id="PF02932">
    <property type="entry name" value="Neur_chan_memb"/>
    <property type="match status" value="1"/>
</dbReference>
<feature type="transmembrane region" description="Helical" evidence="5">
    <location>
        <begin position="316"/>
        <end position="340"/>
    </location>
</feature>
<keyword evidence="2 5" id="KW-0812">Transmembrane</keyword>
<evidence type="ECO:0000313" key="8">
    <source>
        <dbReference type="Proteomes" id="UP000887566"/>
    </source>
</evidence>
<evidence type="ECO:0000256" key="3">
    <source>
        <dbReference type="ARBA" id="ARBA00022989"/>
    </source>
</evidence>
<evidence type="ECO:0000259" key="7">
    <source>
        <dbReference type="Pfam" id="PF02932"/>
    </source>
</evidence>
<dbReference type="Gene3D" id="2.70.170.10">
    <property type="entry name" value="Neurotransmitter-gated ion-channel ligand-binding domain"/>
    <property type="match status" value="1"/>
</dbReference>
<dbReference type="InterPro" id="IPR036734">
    <property type="entry name" value="Neur_chan_lig-bd_sf"/>
</dbReference>
<comment type="subcellular location">
    <subcellularLocation>
        <location evidence="1">Membrane</location>
        <topology evidence="1">Multi-pass membrane protein</topology>
    </subcellularLocation>
</comment>
<evidence type="ECO:0000256" key="5">
    <source>
        <dbReference type="SAM" id="Phobius"/>
    </source>
</evidence>
<proteinExistence type="predicted"/>
<feature type="transmembrane region" description="Helical" evidence="5">
    <location>
        <begin position="192"/>
        <end position="216"/>
    </location>
</feature>
<feature type="domain" description="Neurotransmitter-gated ion-channel transmembrane" evidence="7">
    <location>
        <begin position="134"/>
        <end position="281"/>
    </location>
</feature>
<dbReference type="SUPFAM" id="SSF63712">
    <property type="entry name" value="Nicotinic receptor ligand binding domain-like"/>
    <property type="match status" value="1"/>
</dbReference>
<dbReference type="SUPFAM" id="SSF90112">
    <property type="entry name" value="Neurotransmitter-gated ion-channel transmembrane pore"/>
    <property type="match status" value="1"/>
</dbReference>
<protein>
    <submittedName>
        <fullName evidence="9">Uncharacterized protein</fullName>
    </submittedName>
</protein>
<dbReference type="WBParaSite" id="PSAMB.scaffold119size76303.g2198.t1">
    <property type="protein sequence ID" value="PSAMB.scaffold119size76303.g2198.t1"/>
    <property type="gene ID" value="PSAMB.scaffold119size76303.g2198"/>
</dbReference>
<evidence type="ECO:0000256" key="2">
    <source>
        <dbReference type="ARBA" id="ARBA00022692"/>
    </source>
</evidence>
<dbReference type="GO" id="GO:0016020">
    <property type="term" value="C:membrane"/>
    <property type="evidence" value="ECO:0007669"/>
    <property type="project" value="UniProtKB-SubCell"/>
</dbReference>
<reference evidence="9" key="1">
    <citation type="submission" date="2022-11" db="UniProtKB">
        <authorList>
            <consortium name="WormBaseParasite"/>
        </authorList>
    </citation>
    <scope>IDENTIFICATION</scope>
</reference>
<evidence type="ECO:0000256" key="4">
    <source>
        <dbReference type="ARBA" id="ARBA00023136"/>
    </source>
</evidence>
<dbReference type="GO" id="GO:0005230">
    <property type="term" value="F:extracellular ligand-gated monoatomic ion channel activity"/>
    <property type="evidence" value="ECO:0007669"/>
    <property type="project" value="InterPro"/>
</dbReference>
<dbReference type="Pfam" id="PF02931">
    <property type="entry name" value="Neur_chan_LBD"/>
    <property type="match status" value="1"/>
</dbReference>
<feature type="transmembrane region" description="Helical" evidence="5">
    <location>
        <begin position="128"/>
        <end position="150"/>
    </location>
</feature>
<sequence length="345" mass="39427">MLFESYEKALRPVENSTTATNVTLNPGLMSIVDTDEAHESIAIAQSHRMMWKDFYLSWDPDEYEGVKQLLIPMSWIWYPDIVVINMLALDVTLPEDKNYASIDYDGSILVTIPEVVTFHCKYHRKPTYYLLTFVLPCVIITTISIVGIFAPFNDSGDREDKVNVGLTTLLTMAVIFTVITDQMPKTSEGMPLLGIYILIQIAISAANAAVAVFFMYQQRKWTIGEPVPRWIMIVTGLTPKRAKIGTERRKTPDSSHYIKVKEAAVDIHAPENEHMKQQLTVVNEIKVMLQQLTEHRYDQDTEDRLRKEWQRAGHRLDVIAMIGFLILHFALTLAFLFVGFSNLQL</sequence>
<keyword evidence="8" id="KW-1185">Reference proteome</keyword>
<evidence type="ECO:0000313" key="9">
    <source>
        <dbReference type="WBParaSite" id="PSAMB.scaffold119size76303.g2198.t1"/>
    </source>
</evidence>